<dbReference type="EMBL" id="CAADGH010000088">
    <property type="protein sequence ID" value="VFK76995.1"/>
    <property type="molecule type" value="Genomic_DNA"/>
</dbReference>
<reference evidence="3" key="1">
    <citation type="submission" date="2019-02" db="EMBL/GenBank/DDBJ databases">
        <authorList>
            <person name="Gruber-Vodicka R. H."/>
            <person name="Seah K. B. B."/>
        </authorList>
    </citation>
    <scope>NUCLEOTIDE SEQUENCE</scope>
    <source>
        <strain evidence="1">BECK_BZ197</strain>
        <strain evidence="3">BECK_BZ198</strain>
        <strain evidence="2">BECK_BZ199</strain>
    </source>
</reference>
<sequence length="82" mass="9346">MTKRRTEKSGGEPAGDFMEVGKEVAPGMRLRCICHGHTDTIGRITWSHCGRFIASPFPRQDHLHPGRQDALIVNRYSRERTK</sequence>
<accession>A0A451BFC8</accession>
<name>A0A451BFC8_9GAMM</name>
<dbReference type="EMBL" id="CAADFQ010000101">
    <property type="protein sequence ID" value="VFK35133.1"/>
    <property type="molecule type" value="Genomic_DNA"/>
</dbReference>
<evidence type="ECO:0000313" key="2">
    <source>
        <dbReference type="EMBL" id="VFK35133.1"/>
    </source>
</evidence>
<dbReference type="AlphaFoldDB" id="A0A451BFC8"/>
<dbReference type="EMBL" id="CAADFO010000101">
    <property type="protein sequence ID" value="VFK32068.1"/>
    <property type="molecule type" value="Genomic_DNA"/>
</dbReference>
<proteinExistence type="predicted"/>
<evidence type="ECO:0000313" key="1">
    <source>
        <dbReference type="EMBL" id="VFK32068.1"/>
    </source>
</evidence>
<organism evidence="3">
    <name type="scientific">Candidatus Kentrum sp. MB</name>
    <dbReference type="NCBI Taxonomy" id="2138164"/>
    <lineage>
        <taxon>Bacteria</taxon>
        <taxon>Pseudomonadati</taxon>
        <taxon>Pseudomonadota</taxon>
        <taxon>Gammaproteobacteria</taxon>
        <taxon>Candidatus Kentrum</taxon>
    </lineage>
</organism>
<gene>
    <name evidence="1" type="ORF">BECKMB1821G_GA0114241_110116</name>
    <name evidence="3" type="ORF">BECKMB1821H_GA0114242_108817</name>
    <name evidence="2" type="ORF">BECKMB1821I_GA0114274_110117</name>
</gene>
<evidence type="ECO:0000313" key="3">
    <source>
        <dbReference type="EMBL" id="VFK76995.1"/>
    </source>
</evidence>
<protein>
    <submittedName>
        <fullName evidence="3">Uncharacterized protein</fullName>
    </submittedName>
</protein>